<evidence type="ECO:0000313" key="1">
    <source>
        <dbReference type="EMBL" id="MCH8617146.1"/>
    </source>
</evidence>
<name>A0ABS9VQ82_9SPHN</name>
<dbReference type="InterPro" id="IPR007833">
    <property type="entry name" value="Capsule_polysaccharide_synth"/>
</dbReference>
<protein>
    <submittedName>
        <fullName evidence="1">Capsular biosynthesis protein</fullName>
    </submittedName>
</protein>
<comment type="caution">
    <text evidence="1">The sequence shown here is derived from an EMBL/GenBank/DDBJ whole genome shotgun (WGS) entry which is preliminary data.</text>
</comment>
<dbReference type="RefSeq" id="WP_241448013.1">
    <property type="nucleotide sequence ID" value="NZ_JAKZHW010000002.1"/>
</dbReference>
<dbReference type="Pfam" id="PF05159">
    <property type="entry name" value="Capsule_synth"/>
    <property type="match status" value="1"/>
</dbReference>
<organism evidence="1 2">
    <name type="scientific">Sphingomonas telluris</name>
    <dbReference type="NCBI Taxonomy" id="2907998"/>
    <lineage>
        <taxon>Bacteria</taxon>
        <taxon>Pseudomonadati</taxon>
        <taxon>Pseudomonadota</taxon>
        <taxon>Alphaproteobacteria</taxon>
        <taxon>Sphingomonadales</taxon>
        <taxon>Sphingomonadaceae</taxon>
        <taxon>Sphingomonas</taxon>
    </lineage>
</organism>
<proteinExistence type="predicted"/>
<reference evidence="1 2" key="1">
    <citation type="submission" date="2022-03" db="EMBL/GenBank/DDBJ databases">
        <authorList>
            <person name="Jo J.-H."/>
            <person name="Im W.-T."/>
        </authorList>
    </citation>
    <scope>NUCLEOTIDE SEQUENCE [LARGE SCALE GENOMIC DNA]</scope>
    <source>
        <strain evidence="1 2">SM33</strain>
    </source>
</reference>
<dbReference type="CDD" id="cd16441">
    <property type="entry name" value="beta_Kdo_transferase_KpsS"/>
    <property type="match status" value="1"/>
</dbReference>
<keyword evidence="2" id="KW-1185">Reference proteome</keyword>
<gene>
    <name evidence="1" type="ORF">LZ016_13695</name>
</gene>
<dbReference type="EMBL" id="JAKZHW010000002">
    <property type="protein sequence ID" value="MCH8617146.1"/>
    <property type="molecule type" value="Genomic_DNA"/>
</dbReference>
<dbReference type="Proteomes" id="UP001203058">
    <property type="component" value="Unassembled WGS sequence"/>
</dbReference>
<accession>A0ABS9VQ82</accession>
<evidence type="ECO:0000313" key="2">
    <source>
        <dbReference type="Proteomes" id="UP001203058"/>
    </source>
</evidence>
<sequence>MNKPLIDFHGHSGDAIVERRKAERAKPPHPPRRPDGRAFVFLQGPPGPLLHKLAGAMREKGVIVERINICAGDQVDWPEKATNFRGRFRDWPVFFDNFLRKNRITDILLFGDCRPYHVSARRIAALRGIRTHVLEEGYLRPHWMTLELEGVNGYSRLRRDKEWFFEQASLLPAEPFLPPVTANFRRRVRDSAKHYVAVHAGTLTFPFHRTHRPEAPLMEALGWGWRYLTGSSSRRRSERKLKALKGKPFFLLPLQLSGDYQIRNHSPFPDMPAAAAFVLESFAAHAPYDATLLIKAHPLDSSFFNWNRFVRRRAKRLNVADRVHFIDGGDLDSLAAEAEGMVVVNSTSATLALAAGTPVCTLGDAVYNVRGLTFDGHLDDFWTDPEPPLPGLYGAFRRVIVDRCLVRGGLASESAVNTLVQSMTEKLCGKLPVQSVSSQESTFAK</sequence>